<dbReference type="InterPro" id="IPR049780">
    <property type="entry name" value="PH_KIFIA_KIFIB"/>
</dbReference>
<dbReference type="InterPro" id="IPR001849">
    <property type="entry name" value="PH_domain"/>
</dbReference>
<evidence type="ECO:0000256" key="7">
    <source>
        <dbReference type="ARBA" id="ARBA00022840"/>
    </source>
</evidence>
<dbReference type="SMART" id="SM00129">
    <property type="entry name" value="KISc"/>
    <property type="match status" value="1"/>
</dbReference>
<evidence type="ECO:0000256" key="16">
    <source>
        <dbReference type="ARBA" id="ARBA00050273"/>
    </source>
</evidence>
<dbReference type="GO" id="GO:0008017">
    <property type="term" value="F:microtubule binding"/>
    <property type="evidence" value="ECO:0007669"/>
    <property type="project" value="InterPro"/>
</dbReference>
<dbReference type="GO" id="GO:0045202">
    <property type="term" value="C:synapse"/>
    <property type="evidence" value="ECO:0007669"/>
    <property type="project" value="UniProtKB-SubCell"/>
</dbReference>
<dbReference type="InterPro" id="IPR001752">
    <property type="entry name" value="Kinesin_motor_dom"/>
</dbReference>
<feature type="binding site" evidence="18">
    <location>
        <begin position="97"/>
        <end position="104"/>
    </location>
    <ligand>
        <name>ATP</name>
        <dbReference type="ChEBI" id="CHEBI:30616"/>
    </ligand>
</feature>
<dbReference type="GO" id="GO:0005874">
    <property type="term" value="C:microtubule"/>
    <property type="evidence" value="ECO:0007669"/>
    <property type="project" value="UniProtKB-KW"/>
</dbReference>
<dbReference type="InterPro" id="IPR000253">
    <property type="entry name" value="FHA_dom"/>
</dbReference>
<dbReference type="PROSITE" id="PS00411">
    <property type="entry name" value="KINESIN_MOTOR_1"/>
    <property type="match status" value="1"/>
</dbReference>
<evidence type="ECO:0000256" key="15">
    <source>
        <dbReference type="ARBA" id="ARBA00034103"/>
    </source>
</evidence>
<keyword evidence="12" id="KW-0206">Cytoskeleton</keyword>
<evidence type="ECO:0000256" key="11">
    <source>
        <dbReference type="ARBA" id="ARBA00023175"/>
    </source>
</evidence>
<dbReference type="Pfam" id="PF12473">
    <property type="entry name" value="DUF3694"/>
    <property type="match status" value="1"/>
</dbReference>
<dbReference type="InterPro" id="IPR022140">
    <property type="entry name" value="Kinesin-like_KIF1-typ"/>
</dbReference>
<dbReference type="FunFam" id="2.30.29.30:FF:000023">
    <property type="entry name" value="Kinesin family member 1B"/>
    <property type="match status" value="1"/>
</dbReference>
<dbReference type="SMART" id="SM00233">
    <property type="entry name" value="PH"/>
    <property type="match status" value="1"/>
</dbReference>
<dbReference type="PRINTS" id="PR00380">
    <property type="entry name" value="KINESINHEAVY"/>
</dbReference>
<evidence type="ECO:0000256" key="5">
    <source>
        <dbReference type="ARBA" id="ARBA00022701"/>
    </source>
</evidence>
<dbReference type="InterPro" id="IPR008984">
    <property type="entry name" value="SMAD_FHA_dom_sf"/>
</dbReference>
<dbReference type="CDD" id="cd01365">
    <property type="entry name" value="KISc_KIF1A_KIF1B"/>
    <property type="match status" value="1"/>
</dbReference>
<evidence type="ECO:0000259" key="20">
    <source>
        <dbReference type="PROSITE" id="PS50003"/>
    </source>
</evidence>
<evidence type="ECO:0000256" key="10">
    <source>
        <dbReference type="ARBA" id="ARBA00023136"/>
    </source>
</evidence>
<dbReference type="InterPro" id="IPR027417">
    <property type="entry name" value="P-loop_NTPase"/>
</dbReference>
<dbReference type="SUPFAM" id="SSF49879">
    <property type="entry name" value="SMAD/FHA domain"/>
    <property type="match status" value="1"/>
</dbReference>
<evidence type="ECO:0000256" key="1">
    <source>
        <dbReference type="ARBA" id="ARBA00004245"/>
    </source>
</evidence>
<comment type="similarity">
    <text evidence="18">Belongs to the TRAFAC class myosin-kinesin ATPase superfamily. Kinesin family.</text>
</comment>
<name>A0A452VI73_URSMA</name>
<sequence length="1604" mass="181338">MSGASVKVAVRVRPFNSRETSKESKCIIQMQGNSTSIINPKNPKEAPKSFSFDYSYWSHTSPEDPCFASQNRVYNDIGKEMLLHAFEGYNVCIFAYGQTGAGKSYTMMGKQEESQAGIIPQLCEELFEKINDNCNEEMSYSVEVSYMEIYCERVRDLLNPKNKGHLRVREHPLLGPYVEDLSKLAVTSYTDIADLMDAGNKARTVAATNMNETSSRSHAVFTIVFTQKKHDTETNLSTEKVSKISLVDLAGSERADSTGAKGTRLKEGANINKSLTTLGKVISALAEVSKKKKKTDFIPYRDSVLTWLLRENLGGNSRTAMVAALSPADINYDETLSTLRYADRAKQIKCNAVINEDPNAKLVRELKEEVTRLKDLLRAQGLGDIIDNLKDFQNNKHRYLLASENQRPGNFSTASMGSLTSSPSSCSLNSQVGLTSVTSIQERIMSTPGGEEAIERLKESEKIIAELNETWEEKLRKTEAIRMEREALLAEMGVAIREDGGTLGVFSPKKTPHLVNLNEDPLMSECLLYYIKDGITRVGQADAERRQDIVLSGAHIQEEHCIFRSERNNSGDVIVTLEPCERSETYVNGKRVAQPVQLRSGNRIIMGKNHVFRFNHPEQARAEREKTPSAETPSEPVDWTFAQRELLEKQGIDMKQEMEKRLQEMEILYKKEKEEADLLLEQQRLDYESKLQALQKQVETRSLAAETTEEEEEEEEAPWTQHEFELAQWAFRKWKSHQFTSLRDLLWGNAVYLKEANAISVELKKKVQFQFVLLTDTLYSPLPPELLPTEMEKTHEDRPFPRTVVAVEVQDLKNGATHYWSLEKLKQRLDLMREMYDRAGEMASGAQDESEATVTGSDPFYDRFHWFKLVGRAFVYLSNLLYPVPLIHRVAIVSEKGEVRGFLRVAVQAIAADEEAPDYGSGIRQSGTAKISFDNEYFNQSDFSSVAMTRSGLSMEELRIVEGQGQSSEVITPPEEINRMNDLEIGNHLKLGSAFTFRVTVLQASGILPEYADIFCQFNFLHRHDEAFSTEPLKNNGRGSPLGFYHVQNIAVEVTESFVEYIKTKPIVFEVFGHYQQHPLHLPPQPSRRFFPPPMPLSKPVPATKLNTMSKTSLGQSMSKYDLLVWFEISELEPTGEYIPAVVDHTAGLPCQGTFLLHQGIQRRVTVTIIHEKGSELHWKDVRELVVGRIRNKAEVDEAAVDAILSLNIISAKYLKSSHNSSRTFYRFEAVWDSSLHNSLLLNRVTPYGEKIYMTLSAYLELDHCIQPAVITKDVCMVFYSRDAKISPPRSLRSLFGSGYSKSPDSVLVCCVYELFVCMQRRRRKILDTSVAYVRGEENLAGWRPRGDSLILEHQWELEKLELLHEVSKGRKRSDEPLSTTPEVSDTHSLSLCDLGFSAFSHDGVTFLNDLQQIYEHEVTGCQSSSLQRHFGLSAESHLLSSVCLQLSDISPIGRDPSVSSFSSATLTPSSTCPSLVEARSNSLDQNSVVSKKGYLHFKEPLYSTWAKHFVVVRRPYVFIYNSDKDPVERGIINLSTAQVEYSEDQQAMVKTPNIFAVCTKHRGVLLQALNDKDMNDWLYAFNPLLAGTIRSKLSRRCPSEPKY</sequence>
<dbReference type="Pfam" id="PF00225">
    <property type="entry name" value="Kinesin"/>
    <property type="match status" value="1"/>
</dbReference>
<evidence type="ECO:0000256" key="13">
    <source>
        <dbReference type="ARBA" id="ARBA00023235"/>
    </source>
</evidence>
<evidence type="ECO:0000259" key="21">
    <source>
        <dbReference type="PROSITE" id="PS50006"/>
    </source>
</evidence>
<keyword evidence="7 18" id="KW-0067">ATP-binding</keyword>
<dbReference type="GO" id="GO:0005524">
    <property type="term" value="F:ATP binding"/>
    <property type="evidence" value="ECO:0007669"/>
    <property type="project" value="UniProtKB-UniRule"/>
</dbReference>
<evidence type="ECO:0000256" key="14">
    <source>
        <dbReference type="ARBA" id="ARBA00023329"/>
    </source>
</evidence>
<accession>A0A452VI73</accession>
<dbReference type="Gene3D" id="2.30.29.30">
    <property type="entry name" value="Pleckstrin-homology domain (PH domain)/Phosphotyrosine-binding domain (PTB)"/>
    <property type="match status" value="1"/>
</dbReference>
<evidence type="ECO:0000256" key="2">
    <source>
        <dbReference type="ARBA" id="ARBA00004250"/>
    </source>
</evidence>
<evidence type="ECO:0000256" key="18">
    <source>
        <dbReference type="PROSITE-ProRule" id="PRU00283"/>
    </source>
</evidence>
<dbReference type="Ensembl" id="ENSUMAT00000039463.1">
    <property type="protein sequence ID" value="ENSUMAP00000033363.1"/>
    <property type="gene ID" value="ENSUMAG00000023827.1"/>
</dbReference>
<feature type="domain" description="PH" evidence="20">
    <location>
        <begin position="1489"/>
        <end position="1587"/>
    </location>
</feature>
<evidence type="ECO:0000256" key="6">
    <source>
        <dbReference type="ARBA" id="ARBA00022741"/>
    </source>
</evidence>
<protein>
    <recommendedName>
        <fullName evidence="17">plus-end-directed kinesin ATPase</fullName>
        <ecNumber evidence="17">5.6.1.3</ecNumber>
    </recommendedName>
</protein>
<dbReference type="PROSITE" id="PS50067">
    <property type="entry name" value="KINESIN_MOTOR_2"/>
    <property type="match status" value="1"/>
</dbReference>
<dbReference type="GeneTree" id="ENSGT00940000157445"/>
<dbReference type="Gene3D" id="2.60.200.20">
    <property type="match status" value="1"/>
</dbReference>
<evidence type="ECO:0000313" key="23">
    <source>
        <dbReference type="Ensembl" id="ENSUMAP00000033363"/>
    </source>
</evidence>
<dbReference type="SUPFAM" id="SSF52540">
    <property type="entry name" value="P-loop containing nucleoside triphosphate hydrolases"/>
    <property type="match status" value="1"/>
</dbReference>
<dbReference type="InterPro" id="IPR032405">
    <property type="entry name" value="Kinesin_assoc"/>
</dbReference>
<gene>
    <name evidence="23" type="primary">KIF1B</name>
</gene>
<evidence type="ECO:0000256" key="3">
    <source>
        <dbReference type="ARBA" id="ARBA00022490"/>
    </source>
</evidence>
<comment type="catalytic activity">
    <reaction evidence="16">
        <text>ATP + H2O + a kinesin associated with a microtubule at position (n) = ADP + phosphate a kinesin associated with a microtubule at position (n+1, toward the plus end).</text>
        <dbReference type="EC" id="5.6.1.3"/>
    </reaction>
</comment>
<keyword evidence="3" id="KW-0963">Cytoplasm</keyword>
<dbReference type="PROSITE" id="PS50006">
    <property type="entry name" value="FHA_DOMAIN"/>
    <property type="match status" value="1"/>
</dbReference>
<keyword evidence="9 19" id="KW-0175">Coiled coil</keyword>
<evidence type="ECO:0000256" key="9">
    <source>
        <dbReference type="ARBA" id="ARBA00023054"/>
    </source>
</evidence>
<keyword evidence="5" id="KW-0493">Microtubule</keyword>
<dbReference type="CDD" id="cd01233">
    <property type="entry name" value="PH_KIFIA_KIFIB"/>
    <property type="match status" value="1"/>
</dbReference>
<dbReference type="InterPro" id="IPR036961">
    <property type="entry name" value="Kinesin_motor_dom_sf"/>
</dbReference>
<feature type="coiled-coil region" evidence="19">
    <location>
        <begin position="655"/>
        <end position="711"/>
    </location>
</feature>
<keyword evidence="8" id="KW-0770">Synapse</keyword>
<dbReference type="GO" id="GO:0008574">
    <property type="term" value="F:plus-end-directed microtubule motor activity"/>
    <property type="evidence" value="ECO:0007669"/>
    <property type="project" value="UniProtKB-EC"/>
</dbReference>
<keyword evidence="14" id="KW-0968">Cytoplasmic vesicle</keyword>
<dbReference type="Pfam" id="PF00169">
    <property type="entry name" value="PH"/>
    <property type="match status" value="1"/>
</dbReference>
<dbReference type="Pfam" id="PF16183">
    <property type="entry name" value="Kinesin_assoc"/>
    <property type="match status" value="1"/>
</dbReference>
<keyword evidence="11 18" id="KW-0505">Motor protein</keyword>
<dbReference type="SUPFAM" id="SSF50729">
    <property type="entry name" value="PH domain-like"/>
    <property type="match status" value="1"/>
</dbReference>
<dbReference type="Pfam" id="PF00498">
    <property type="entry name" value="FHA"/>
    <property type="match status" value="1"/>
</dbReference>
<keyword evidence="10" id="KW-0472">Membrane</keyword>
<dbReference type="PROSITE" id="PS50003">
    <property type="entry name" value="PH_DOMAIN"/>
    <property type="match status" value="1"/>
</dbReference>
<dbReference type="SMART" id="SM00240">
    <property type="entry name" value="FHA"/>
    <property type="match status" value="1"/>
</dbReference>
<dbReference type="InterPro" id="IPR019821">
    <property type="entry name" value="Kinesin_motor_CS"/>
</dbReference>
<dbReference type="PANTHER" id="PTHR47117">
    <property type="entry name" value="STAR-RELATED LIPID TRANSFER PROTEIN 9"/>
    <property type="match status" value="1"/>
</dbReference>
<evidence type="ECO:0000256" key="19">
    <source>
        <dbReference type="SAM" id="Coils"/>
    </source>
</evidence>
<dbReference type="CDD" id="cd22727">
    <property type="entry name" value="FHA_KIF1B"/>
    <property type="match status" value="1"/>
</dbReference>
<feature type="domain" description="Kinesin motor" evidence="22">
    <location>
        <begin position="5"/>
        <end position="348"/>
    </location>
</feature>
<dbReference type="FunFam" id="3.40.850.10:FF:000004">
    <property type="entry name" value="Kinesin-like protein isoform 2"/>
    <property type="match status" value="1"/>
</dbReference>
<dbReference type="FunFam" id="2.60.200.20:FF:000001">
    <property type="entry name" value="Kinesin family member 1B"/>
    <property type="match status" value="1"/>
</dbReference>
<dbReference type="Gene3D" id="6.10.250.2520">
    <property type="match status" value="1"/>
</dbReference>
<evidence type="ECO:0000256" key="17">
    <source>
        <dbReference type="ARBA" id="ARBA00066390"/>
    </source>
</evidence>
<dbReference type="Pfam" id="PF12423">
    <property type="entry name" value="KIF1B"/>
    <property type="match status" value="1"/>
</dbReference>
<dbReference type="GO" id="GO:0030658">
    <property type="term" value="C:transport vesicle membrane"/>
    <property type="evidence" value="ECO:0007669"/>
    <property type="project" value="UniProtKB-SubCell"/>
</dbReference>
<reference evidence="23" key="1">
    <citation type="submission" date="2019-03" db="UniProtKB">
        <authorList>
            <consortium name="Ensembl"/>
        </authorList>
    </citation>
    <scope>IDENTIFICATION</scope>
</reference>
<keyword evidence="4" id="KW-0597">Phosphoprotein</keyword>
<evidence type="ECO:0000259" key="22">
    <source>
        <dbReference type="PROSITE" id="PS50067"/>
    </source>
</evidence>
<evidence type="ECO:0000256" key="8">
    <source>
        <dbReference type="ARBA" id="ARBA00023018"/>
    </source>
</evidence>
<organism evidence="23">
    <name type="scientific">Ursus maritimus</name>
    <name type="common">Polar bear</name>
    <name type="synonym">Thalarctos maritimus</name>
    <dbReference type="NCBI Taxonomy" id="29073"/>
    <lineage>
        <taxon>Eukaryota</taxon>
        <taxon>Metazoa</taxon>
        <taxon>Chordata</taxon>
        <taxon>Craniata</taxon>
        <taxon>Vertebrata</taxon>
        <taxon>Euteleostomi</taxon>
        <taxon>Mammalia</taxon>
        <taxon>Eutheria</taxon>
        <taxon>Laurasiatheria</taxon>
        <taxon>Carnivora</taxon>
        <taxon>Caniformia</taxon>
        <taxon>Ursidae</taxon>
        <taxon>Ursus</taxon>
    </lineage>
</organism>
<dbReference type="InterPro" id="IPR022164">
    <property type="entry name" value="Kinesin-like"/>
</dbReference>
<evidence type="ECO:0000256" key="12">
    <source>
        <dbReference type="ARBA" id="ARBA00023212"/>
    </source>
</evidence>
<feature type="domain" description="FHA" evidence="21">
    <location>
        <begin position="536"/>
        <end position="592"/>
    </location>
</feature>
<proteinExistence type="inferred from homology"/>
<dbReference type="EC" id="5.6.1.3" evidence="17"/>
<dbReference type="GO" id="GO:0010970">
    <property type="term" value="P:transport along microtubule"/>
    <property type="evidence" value="ECO:0007669"/>
    <property type="project" value="UniProtKB-ARBA"/>
</dbReference>
<evidence type="ECO:0000256" key="4">
    <source>
        <dbReference type="ARBA" id="ARBA00022553"/>
    </source>
</evidence>
<dbReference type="PANTHER" id="PTHR47117:SF4">
    <property type="entry name" value="KINESIN-LIKE PROTEIN KIF1B ISOFORM X1"/>
    <property type="match status" value="1"/>
</dbReference>
<keyword evidence="13" id="KW-0413">Isomerase</keyword>
<dbReference type="Gene3D" id="3.40.850.10">
    <property type="entry name" value="Kinesin motor domain"/>
    <property type="match status" value="1"/>
</dbReference>
<dbReference type="InterPro" id="IPR011993">
    <property type="entry name" value="PH-like_dom_sf"/>
</dbReference>
<keyword evidence="6 18" id="KW-0547">Nucleotide-binding</keyword>
<comment type="subcellular location">
    <subcellularLocation>
        <location evidence="1">Cytoplasm</location>
        <location evidence="1">Cytoskeleton</location>
    </subcellularLocation>
    <subcellularLocation>
        <location evidence="2">Cytoplasmic vesicle</location>
        <location evidence="2">Secretory vesicle membrane</location>
    </subcellularLocation>
    <subcellularLocation>
        <location evidence="15">Synapse</location>
    </subcellularLocation>
</comment>